<dbReference type="PROSITE" id="PS50885">
    <property type="entry name" value="HAMP"/>
    <property type="match status" value="1"/>
</dbReference>
<dbReference type="PROSITE" id="PS51257">
    <property type="entry name" value="PROKAR_LIPOPROTEIN"/>
    <property type="match status" value="1"/>
</dbReference>
<dbReference type="InterPro" id="IPR003660">
    <property type="entry name" value="HAMP_dom"/>
</dbReference>
<keyword evidence="11" id="KW-0812">Transmembrane</keyword>
<dbReference type="Pfam" id="PF01627">
    <property type="entry name" value="Hpt"/>
    <property type="match status" value="1"/>
</dbReference>
<evidence type="ECO:0000256" key="6">
    <source>
        <dbReference type="ARBA" id="ARBA00022777"/>
    </source>
</evidence>
<evidence type="ECO:0000256" key="7">
    <source>
        <dbReference type="ARBA" id="ARBA00023012"/>
    </source>
</evidence>
<evidence type="ECO:0000259" key="13">
    <source>
        <dbReference type="PROSITE" id="PS50110"/>
    </source>
</evidence>
<feature type="domain" description="HAMP" evidence="14">
    <location>
        <begin position="195"/>
        <end position="247"/>
    </location>
</feature>
<dbReference type="Gene3D" id="6.10.340.10">
    <property type="match status" value="1"/>
</dbReference>
<feature type="transmembrane region" description="Helical" evidence="11">
    <location>
        <begin position="171"/>
        <end position="193"/>
    </location>
</feature>
<dbReference type="FunFam" id="1.10.287.130:FF:000001">
    <property type="entry name" value="Two-component sensor histidine kinase"/>
    <property type="match status" value="1"/>
</dbReference>
<dbReference type="InterPro" id="IPR036097">
    <property type="entry name" value="HisK_dim/P_sf"/>
</dbReference>
<dbReference type="SUPFAM" id="SSF55874">
    <property type="entry name" value="ATPase domain of HSP90 chaperone/DNA topoisomerase II/histidine kinase"/>
    <property type="match status" value="1"/>
</dbReference>
<evidence type="ECO:0000256" key="10">
    <source>
        <dbReference type="SAM" id="Coils"/>
    </source>
</evidence>
<evidence type="ECO:0000256" key="1">
    <source>
        <dbReference type="ARBA" id="ARBA00000085"/>
    </source>
</evidence>
<evidence type="ECO:0000256" key="5">
    <source>
        <dbReference type="ARBA" id="ARBA00022679"/>
    </source>
</evidence>
<dbReference type="STRING" id="1907941.BKE30_12880"/>
<dbReference type="RefSeq" id="WP_076879009.1">
    <property type="nucleotide sequence ID" value="NZ_MLCN01000034.1"/>
</dbReference>
<dbReference type="GO" id="GO:0000155">
    <property type="term" value="F:phosphorelay sensor kinase activity"/>
    <property type="evidence" value="ECO:0007669"/>
    <property type="project" value="InterPro"/>
</dbReference>
<evidence type="ECO:0000256" key="9">
    <source>
        <dbReference type="PROSITE-ProRule" id="PRU00169"/>
    </source>
</evidence>
<evidence type="ECO:0000313" key="17">
    <source>
        <dbReference type="Proteomes" id="UP000192132"/>
    </source>
</evidence>
<keyword evidence="6 16" id="KW-0418">Kinase</keyword>
<dbReference type="PANTHER" id="PTHR45339">
    <property type="entry name" value="HYBRID SIGNAL TRANSDUCTION HISTIDINE KINASE J"/>
    <property type="match status" value="1"/>
</dbReference>
<evidence type="ECO:0000259" key="12">
    <source>
        <dbReference type="PROSITE" id="PS50109"/>
    </source>
</evidence>
<dbReference type="PROSITE" id="PS50110">
    <property type="entry name" value="RESPONSE_REGULATORY"/>
    <property type="match status" value="1"/>
</dbReference>
<dbReference type="PANTHER" id="PTHR45339:SF5">
    <property type="entry name" value="HISTIDINE KINASE"/>
    <property type="match status" value="1"/>
</dbReference>
<dbReference type="Gene3D" id="1.10.287.130">
    <property type="match status" value="1"/>
</dbReference>
<feature type="domain" description="HPt" evidence="15">
    <location>
        <begin position="877"/>
        <end position="976"/>
    </location>
</feature>
<comment type="catalytic activity">
    <reaction evidence="1">
        <text>ATP + protein L-histidine = ADP + protein N-phospho-L-histidine.</text>
        <dbReference type="EC" id="2.7.13.3"/>
    </reaction>
</comment>
<dbReference type="InterPro" id="IPR036890">
    <property type="entry name" value="HATPase_C_sf"/>
</dbReference>
<protein>
    <recommendedName>
        <fullName evidence="3">histidine kinase</fullName>
        <ecNumber evidence="3">2.7.13.3</ecNumber>
    </recommendedName>
</protein>
<feature type="domain" description="Histidine kinase" evidence="12">
    <location>
        <begin position="294"/>
        <end position="521"/>
    </location>
</feature>
<dbReference type="Pfam" id="PF00072">
    <property type="entry name" value="Response_reg"/>
    <property type="match status" value="1"/>
</dbReference>
<dbReference type="PROSITE" id="PS50894">
    <property type="entry name" value="HPT"/>
    <property type="match status" value="1"/>
</dbReference>
<evidence type="ECO:0000256" key="4">
    <source>
        <dbReference type="ARBA" id="ARBA00022553"/>
    </source>
</evidence>
<comment type="subcellular location">
    <subcellularLocation>
        <location evidence="2">Membrane</location>
    </subcellularLocation>
</comment>
<keyword evidence="17" id="KW-1185">Reference proteome</keyword>
<dbReference type="OrthoDB" id="9797243at2"/>
<feature type="transmembrane region" description="Helical" evidence="11">
    <location>
        <begin position="20"/>
        <end position="42"/>
    </location>
</feature>
<dbReference type="EC" id="2.7.13.3" evidence="3"/>
<dbReference type="SUPFAM" id="SSF47226">
    <property type="entry name" value="Histidine-containing phosphotransfer domain, HPT domain"/>
    <property type="match status" value="1"/>
</dbReference>
<dbReference type="GO" id="GO:0005886">
    <property type="term" value="C:plasma membrane"/>
    <property type="evidence" value="ECO:0007669"/>
    <property type="project" value="UniProtKB-SubCell"/>
</dbReference>
<reference evidence="16 17" key="1">
    <citation type="submission" date="2016-10" db="EMBL/GenBank/DDBJ databases">
        <title>Draft Genome sequence of Alkanindiges sp. strain H1.</title>
        <authorList>
            <person name="Subhash Y."/>
            <person name="Lee S."/>
        </authorList>
    </citation>
    <scope>NUCLEOTIDE SEQUENCE [LARGE SCALE GENOMIC DNA]</scope>
    <source>
        <strain evidence="16 17">H1</strain>
    </source>
</reference>
<comment type="caution">
    <text evidence="16">The sequence shown here is derived from an EMBL/GenBank/DDBJ whole genome shotgun (WGS) entry which is preliminary data.</text>
</comment>
<evidence type="ECO:0000259" key="14">
    <source>
        <dbReference type="PROSITE" id="PS50885"/>
    </source>
</evidence>
<dbReference type="PROSITE" id="PS50109">
    <property type="entry name" value="HIS_KIN"/>
    <property type="match status" value="1"/>
</dbReference>
<feature type="modified residue" description="4-aspartylphosphate" evidence="9">
    <location>
        <position position="720"/>
    </location>
</feature>
<dbReference type="Gene3D" id="3.30.565.10">
    <property type="entry name" value="Histidine kinase-like ATPase, C-terminal domain"/>
    <property type="match status" value="1"/>
</dbReference>
<dbReference type="SMART" id="SM00387">
    <property type="entry name" value="HATPase_c"/>
    <property type="match status" value="1"/>
</dbReference>
<dbReference type="InterPro" id="IPR036641">
    <property type="entry name" value="HPT_dom_sf"/>
</dbReference>
<dbReference type="GO" id="GO:0005524">
    <property type="term" value="F:ATP binding"/>
    <property type="evidence" value="ECO:0007669"/>
    <property type="project" value="UniProtKB-KW"/>
</dbReference>
<dbReference type="InterPro" id="IPR008207">
    <property type="entry name" value="Sig_transdc_His_kin_Hpt_dom"/>
</dbReference>
<feature type="modified residue" description="Phosphohistidine" evidence="8">
    <location>
        <position position="916"/>
    </location>
</feature>
<accession>A0A1S8CRH7</accession>
<dbReference type="EMBL" id="MLCN01000034">
    <property type="protein sequence ID" value="ONG38398.1"/>
    <property type="molecule type" value="Genomic_DNA"/>
</dbReference>
<keyword evidence="4 9" id="KW-0597">Phosphoprotein</keyword>
<name>A0A1S8CRH7_9GAMM</name>
<evidence type="ECO:0000259" key="15">
    <source>
        <dbReference type="PROSITE" id="PS50894"/>
    </source>
</evidence>
<dbReference type="InterPro" id="IPR005467">
    <property type="entry name" value="His_kinase_dom"/>
</dbReference>
<proteinExistence type="predicted"/>
<feature type="coiled-coil region" evidence="10">
    <location>
        <begin position="239"/>
        <end position="270"/>
    </location>
</feature>
<sequence>MSVQRLRWYHRLRITNAYGQLIALIFLPIMILSCVGASLVLMETARSSRSEQRNAAFAILARYQPTAQRLNLLLDQPQQHEKIRSILQNMLNESDLLRVAMIDREGRPRISFGYGSNLAWPVFEAHRETFGPLHSDIGTTYGLRAGYTSDGPLWLVVDMDNKPLQLARYRVWLVLAITGLLTLLLLLLCLNFYSRRWISPIYEIRLQLQRLSADTLGQDIQINGTGELRLLQVDLVMLLRRLHESFEELRQHTEQTEDDLRKTLDALEIQNITYRKSRDQAIVANQAKSVFLANISHELRTPLNSIDGFVNLMARKGNLSDQQTIYIQTIQKSSAHLLALVNDVLDFSKIDAGKLVLEQAPFDLEQAVFDVIDMLSPLACEKQIDMAVYYYEDMPKQVNGDALRFKQILTNLVSNAIKFTPDGDIIVRARLEDSVDDQHLVHISVQDSGIGLSGADRKRLFESFSQGDPSVTRQYGGTGLGLAISRQLVQLMQGKIGFEDNQERHPTDKGATFWFTVQLGKMAGDDMSWPQLDDWNILSCIQHPASANVLRGYLSQLEAQQQEAQSIPDLFGRLIPFEAQRHSHSWVIVDSGGDTEGLLREIRTRYYGALAVYGYQMAIDPDILKRYDAVALYEPMSRSALIAMLQHEQHMFSRSQPEFSGQGLHILAVDDHLPNLMVLEALLNDLGVEVTNAHSGIEAIEMLTLRHDQGRVPFDLVFMDIQMPRMSGLEATQAIRLLENEWNSNQPLPIIALTAHALSDEKENLLASGMNDYVSKPIQIDQLVRILKQWTSPHQQVEQVNYNSTNPELTQQGQEHLALDYNTSLQLPENPALHTSNFYPDDFSPEEFYKPVSGAMQQELQSHILDWPESIKLSNGKTDLATELLQMLVSSFGNEKPLLKALIDKQDYAELEQRIHRLYGATRYIGLPTLQALSRAFEKLLADQRKSGAAVNADFREDVDMYYQQLVDAMTDLDSEARKILNPG</sequence>
<dbReference type="Gene3D" id="1.20.120.160">
    <property type="entry name" value="HPT domain"/>
    <property type="match status" value="1"/>
</dbReference>
<organism evidence="16 17">
    <name type="scientific">Alkanindiges hydrocarboniclasticus</name>
    <dbReference type="NCBI Taxonomy" id="1907941"/>
    <lineage>
        <taxon>Bacteria</taxon>
        <taxon>Pseudomonadati</taxon>
        <taxon>Pseudomonadota</taxon>
        <taxon>Gammaproteobacteria</taxon>
        <taxon>Moraxellales</taxon>
        <taxon>Moraxellaceae</taxon>
        <taxon>Alkanindiges</taxon>
    </lineage>
</organism>
<gene>
    <name evidence="16" type="ORF">BKE30_12880</name>
</gene>
<dbReference type="SUPFAM" id="SSF47384">
    <property type="entry name" value="Homodimeric domain of signal transducing histidine kinase"/>
    <property type="match status" value="1"/>
</dbReference>
<dbReference type="AlphaFoldDB" id="A0A1S8CRH7"/>
<dbReference type="InterPro" id="IPR001789">
    <property type="entry name" value="Sig_transdc_resp-reg_receiver"/>
</dbReference>
<keyword evidence="10" id="KW-0175">Coiled coil</keyword>
<keyword evidence="5" id="KW-0808">Transferase</keyword>
<dbReference type="CDD" id="cd16922">
    <property type="entry name" value="HATPase_EvgS-ArcB-TorS-like"/>
    <property type="match status" value="1"/>
</dbReference>
<dbReference type="Proteomes" id="UP000192132">
    <property type="component" value="Unassembled WGS sequence"/>
</dbReference>
<dbReference type="Gene3D" id="3.40.50.2300">
    <property type="match status" value="1"/>
</dbReference>
<dbReference type="InterPro" id="IPR004358">
    <property type="entry name" value="Sig_transdc_His_kin-like_C"/>
</dbReference>
<evidence type="ECO:0000256" key="3">
    <source>
        <dbReference type="ARBA" id="ARBA00012438"/>
    </source>
</evidence>
<keyword evidence="7" id="KW-0902">Two-component regulatory system</keyword>
<dbReference type="Pfam" id="PF00512">
    <property type="entry name" value="HisKA"/>
    <property type="match status" value="1"/>
</dbReference>
<keyword evidence="11" id="KW-0472">Membrane</keyword>
<keyword evidence="11" id="KW-1133">Transmembrane helix</keyword>
<dbReference type="SMART" id="SM00388">
    <property type="entry name" value="HisKA"/>
    <property type="match status" value="1"/>
</dbReference>
<dbReference type="CDD" id="cd00082">
    <property type="entry name" value="HisKA"/>
    <property type="match status" value="1"/>
</dbReference>
<dbReference type="InterPro" id="IPR003594">
    <property type="entry name" value="HATPase_dom"/>
</dbReference>
<evidence type="ECO:0000256" key="8">
    <source>
        <dbReference type="PROSITE-ProRule" id="PRU00110"/>
    </source>
</evidence>
<dbReference type="Pfam" id="PF02518">
    <property type="entry name" value="HATPase_c"/>
    <property type="match status" value="1"/>
</dbReference>
<feature type="domain" description="Response regulatory" evidence="13">
    <location>
        <begin position="665"/>
        <end position="791"/>
    </location>
</feature>
<dbReference type="SUPFAM" id="SSF52172">
    <property type="entry name" value="CheY-like"/>
    <property type="match status" value="1"/>
</dbReference>
<dbReference type="PRINTS" id="PR00344">
    <property type="entry name" value="BCTRLSENSOR"/>
</dbReference>
<evidence type="ECO:0000313" key="16">
    <source>
        <dbReference type="EMBL" id="ONG38398.1"/>
    </source>
</evidence>
<evidence type="ECO:0000256" key="2">
    <source>
        <dbReference type="ARBA" id="ARBA00004370"/>
    </source>
</evidence>
<dbReference type="CDD" id="cd17546">
    <property type="entry name" value="REC_hyHK_CKI1_RcsC-like"/>
    <property type="match status" value="1"/>
</dbReference>
<dbReference type="InterPro" id="IPR011006">
    <property type="entry name" value="CheY-like_superfamily"/>
</dbReference>
<dbReference type="InterPro" id="IPR003661">
    <property type="entry name" value="HisK_dim/P_dom"/>
</dbReference>
<evidence type="ECO:0000256" key="11">
    <source>
        <dbReference type="SAM" id="Phobius"/>
    </source>
</evidence>
<dbReference type="FunFam" id="3.30.565.10:FF:000010">
    <property type="entry name" value="Sensor histidine kinase RcsC"/>
    <property type="match status" value="1"/>
</dbReference>
<dbReference type="SMART" id="SM00448">
    <property type="entry name" value="REC"/>
    <property type="match status" value="1"/>
</dbReference>